<keyword evidence="4" id="KW-0804">Transcription</keyword>
<sequence length="146" mass="17110">MQVEVKIDDHYTEPKVIILTDKMNDEINELIKKISDETPQVILGFQDNIMRILEEEHIIHIYSENGKILAETDDGIYQLRLRLYEVEKRLDPHRFIRISNSEIVNLSKIKEFDLSFVGTICVSLSNGKVTYVSRRYVTKMKRILGI</sequence>
<keyword evidence="3" id="KW-0238">DNA-binding</keyword>
<dbReference type="PROSITE" id="PS50930">
    <property type="entry name" value="HTH_LYTTR"/>
    <property type="match status" value="1"/>
</dbReference>
<evidence type="ECO:0000256" key="2">
    <source>
        <dbReference type="ARBA" id="ARBA00023015"/>
    </source>
</evidence>
<organism evidence="6 7">
    <name type="scientific">[Eubacterium] hominis</name>
    <dbReference type="NCBI Taxonomy" id="2764325"/>
    <lineage>
        <taxon>Bacteria</taxon>
        <taxon>Bacillati</taxon>
        <taxon>Bacillota</taxon>
        <taxon>Erysipelotrichia</taxon>
        <taxon>Erysipelotrichales</taxon>
        <taxon>Erysipelotrichaceae</taxon>
        <taxon>Amedibacillus</taxon>
    </lineage>
</organism>
<evidence type="ECO:0000256" key="3">
    <source>
        <dbReference type="ARBA" id="ARBA00023125"/>
    </source>
</evidence>
<evidence type="ECO:0000313" key="6">
    <source>
        <dbReference type="EMBL" id="QNM13584.1"/>
    </source>
</evidence>
<dbReference type="GO" id="GO:0000156">
    <property type="term" value="F:phosphorelay response regulator activity"/>
    <property type="evidence" value="ECO:0007669"/>
    <property type="project" value="InterPro"/>
</dbReference>
<name>A0A7G9GS02_9FIRM</name>
<dbReference type="EMBL" id="CP060636">
    <property type="protein sequence ID" value="QNM13584.1"/>
    <property type="molecule type" value="Genomic_DNA"/>
</dbReference>
<dbReference type="PANTHER" id="PTHR37299">
    <property type="entry name" value="TRANSCRIPTIONAL REGULATOR-RELATED"/>
    <property type="match status" value="1"/>
</dbReference>
<protein>
    <submittedName>
        <fullName evidence="6">LytTR family transcriptional regulator</fullName>
    </submittedName>
</protein>
<evidence type="ECO:0000256" key="4">
    <source>
        <dbReference type="ARBA" id="ARBA00023163"/>
    </source>
</evidence>
<dbReference type="PANTHER" id="PTHR37299:SF2">
    <property type="entry name" value="HTH LYTTR-TYPE DOMAIN-CONTAINING PROTEIN"/>
    <property type="match status" value="1"/>
</dbReference>
<dbReference type="KEGG" id="ehn:H9Q80_06450"/>
<accession>A0A7G9GS02</accession>
<dbReference type="SMART" id="SM00850">
    <property type="entry name" value="LytTR"/>
    <property type="match status" value="1"/>
</dbReference>
<dbReference type="Pfam" id="PF04397">
    <property type="entry name" value="LytTR"/>
    <property type="match status" value="1"/>
</dbReference>
<keyword evidence="1" id="KW-0963">Cytoplasm</keyword>
<dbReference type="RefSeq" id="WP_117536318.1">
    <property type="nucleotide sequence ID" value="NZ_CP060636.1"/>
</dbReference>
<evidence type="ECO:0000313" key="7">
    <source>
        <dbReference type="Proteomes" id="UP000515856"/>
    </source>
</evidence>
<keyword evidence="2" id="KW-0805">Transcription regulation</keyword>
<proteinExistence type="predicted"/>
<dbReference type="AlphaFoldDB" id="A0A7G9GS02"/>
<reference evidence="6 7" key="1">
    <citation type="submission" date="2020-08" db="EMBL/GenBank/DDBJ databases">
        <authorList>
            <person name="Liu C."/>
            <person name="Sun Q."/>
        </authorList>
    </citation>
    <scope>NUCLEOTIDE SEQUENCE [LARGE SCALE GENOMIC DNA]</scope>
    <source>
        <strain evidence="6 7">NSJ-61</strain>
    </source>
</reference>
<dbReference type="Proteomes" id="UP000515856">
    <property type="component" value="Chromosome"/>
</dbReference>
<dbReference type="Gene3D" id="2.40.50.1020">
    <property type="entry name" value="LytTr DNA-binding domain"/>
    <property type="match status" value="1"/>
</dbReference>
<dbReference type="GO" id="GO:0003677">
    <property type="term" value="F:DNA binding"/>
    <property type="evidence" value="ECO:0007669"/>
    <property type="project" value="UniProtKB-KW"/>
</dbReference>
<evidence type="ECO:0000259" key="5">
    <source>
        <dbReference type="PROSITE" id="PS50930"/>
    </source>
</evidence>
<keyword evidence="7" id="KW-1185">Reference proteome</keyword>
<dbReference type="InterPro" id="IPR007492">
    <property type="entry name" value="LytTR_DNA-bd_dom"/>
</dbReference>
<dbReference type="InterPro" id="IPR046947">
    <property type="entry name" value="LytR-like"/>
</dbReference>
<feature type="domain" description="HTH LytTR-type" evidence="5">
    <location>
        <begin position="58"/>
        <end position="146"/>
    </location>
</feature>
<gene>
    <name evidence="6" type="ORF">H9Q80_06450</name>
</gene>
<evidence type="ECO:0000256" key="1">
    <source>
        <dbReference type="ARBA" id="ARBA00022490"/>
    </source>
</evidence>